<dbReference type="Proteomes" id="UP000291758">
    <property type="component" value="Chromosome"/>
</dbReference>
<dbReference type="Pfam" id="PF18936">
    <property type="entry name" value="DUF5684"/>
    <property type="match status" value="1"/>
</dbReference>
<dbReference type="Gene3D" id="2.60.200.20">
    <property type="match status" value="1"/>
</dbReference>
<dbReference type="OrthoDB" id="3637276at2"/>
<evidence type="ECO:0000313" key="5">
    <source>
        <dbReference type="EMBL" id="QAY62166.1"/>
    </source>
</evidence>
<dbReference type="KEGG" id="xyl:ET495_01480"/>
<keyword evidence="3" id="KW-0472">Membrane</keyword>
<keyword evidence="3" id="KW-0812">Transmembrane</keyword>
<organism evidence="5 6">
    <name type="scientific">Xylanimonas allomyrinae</name>
    <dbReference type="NCBI Taxonomy" id="2509459"/>
    <lineage>
        <taxon>Bacteria</taxon>
        <taxon>Bacillati</taxon>
        <taxon>Actinomycetota</taxon>
        <taxon>Actinomycetes</taxon>
        <taxon>Micrococcales</taxon>
        <taxon>Promicromonosporaceae</taxon>
        <taxon>Xylanimonas</taxon>
    </lineage>
</organism>
<accession>A0A4P6EJE8</accession>
<evidence type="ECO:0000256" key="3">
    <source>
        <dbReference type="SAM" id="Phobius"/>
    </source>
</evidence>
<keyword evidence="6" id="KW-1185">Reference proteome</keyword>
<feature type="transmembrane region" description="Helical" evidence="3">
    <location>
        <begin position="7"/>
        <end position="30"/>
    </location>
</feature>
<evidence type="ECO:0000256" key="1">
    <source>
        <dbReference type="ARBA" id="ARBA00022553"/>
    </source>
</evidence>
<dbReference type="EMBL" id="CP035495">
    <property type="protein sequence ID" value="QAY62166.1"/>
    <property type="molecule type" value="Genomic_DNA"/>
</dbReference>
<dbReference type="SMART" id="SM00240">
    <property type="entry name" value="FHA"/>
    <property type="match status" value="1"/>
</dbReference>
<feature type="transmembrane region" description="Helical" evidence="3">
    <location>
        <begin position="65"/>
        <end position="87"/>
    </location>
</feature>
<evidence type="ECO:0000259" key="4">
    <source>
        <dbReference type="PROSITE" id="PS50006"/>
    </source>
</evidence>
<feature type="transmembrane region" description="Helical" evidence="3">
    <location>
        <begin position="99"/>
        <end position="123"/>
    </location>
</feature>
<dbReference type="InterPro" id="IPR000253">
    <property type="entry name" value="FHA_dom"/>
</dbReference>
<dbReference type="CDD" id="cd00060">
    <property type="entry name" value="FHA"/>
    <property type="match status" value="1"/>
</dbReference>
<feature type="compositionally biased region" description="Pro residues" evidence="2">
    <location>
        <begin position="244"/>
        <end position="269"/>
    </location>
</feature>
<feature type="region of interest" description="Disordered" evidence="2">
    <location>
        <begin position="176"/>
        <end position="221"/>
    </location>
</feature>
<feature type="domain" description="FHA" evidence="4">
    <location>
        <begin position="344"/>
        <end position="398"/>
    </location>
</feature>
<dbReference type="AlphaFoldDB" id="A0A4P6EJE8"/>
<dbReference type="InterPro" id="IPR008984">
    <property type="entry name" value="SMAD_FHA_dom_sf"/>
</dbReference>
<dbReference type="Pfam" id="PF00498">
    <property type="entry name" value="FHA"/>
    <property type="match status" value="1"/>
</dbReference>
<reference evidence="5 6" key="1">
    <citation type="submission" date="2019-01" db="EMBL/GenBank/DDBJ databases">
        <title>Genome sequencing of strain 2JSPR-7.</title>
        <authorList>
            <person name="Heo J."/>
            <person name="Kim S.-J."/>
            <person name="Kim J.-S."/>
            <person name="Hong S.-B."/>
            <person name="Kwon S.-W."/>
        </authorList>
    </citation>
    <scope>NUCLEOTIDE SEQUENCE [LARGE SCALE GENOMIC DNA]</scope>
    <source>
        <strain evidence="5 6">2JSPR-7</strain>
    </source>
</reference>
<dbReference type="SUPFAM" id="SSF49879">
    <property type="entry name" value="SMAD/FHA domain"/>
    <property type="match status" value="1"/>
</dbReference>
<evidence type="ECO:0000313" key="6">
    <source>
        <dbReference type="Proteomes" id="UP000291758"/>
    </source>
</evidence>
<keyword evidence="3" id="KW-1133">Transmembrane helix</keyword>
<gene>
    <name evidence="5" type="ORF">ET495_01480</name>
</gene>
<dbReference type="InterPro" id="IPR043739">
    <property type="entry name" value="DUF5684"/>
</dbReference>
<feature type="compositionally biased region" description="Low complexity" evidence="2">
    <location>
        <begin position="190"/>
        <end position="221"/>
    </location>
</feature>
<protein>
    <submittedName>
        <fullName evidence="5">FHA domain-containing protein</fullName>
    </submittedName>
</protein>
<proteinExistence type="predicted"/>
<name>A0A4P6EJE8_9MICO</name>
<dbReference type="PROSITE" id="PS50006">
    <property type="entry name" value="FHA_DOMAIN"/>
    <property type="match status" value="1"/>
</dbReference>
<evidence type="ECO:0000256" key="2">
    <source>
        <dbReference type="SAM" id="MobiDB-lite"/>
    </source>
</evidence>
<feature type="region of interest" description="Disordered" evidence="2">
    <location>
        <begin position="238"/>
        <end position="269"/>
    </location>
</feature>
<dbReference type="RefSeq" id="WP_129202043.1">
    <property type="nucleotide sequence ID" value="NZ_CP035495.1"/>
</dbReference>
<sequence>MEQSSVFALSGGTIVVFALAIVVGIVWGGLAHAAVFSKMGLPSWKGWVPVVREIEVLRAGGLNPMLLLLGLVPFLGMPAVAVVLIMAFHRIGARFGQGVGFTVLYAFLPLVAVSLLAWTGVVWSGGVQPSEYAVASPAFAGPGYAQPGPEFGYAPPAAGGYAPPAAGGSSAPEFGYAPPTAGGSSGPEFGYAPSPAGGYAPPAQDVAGAPEPAYEPAAGSPWAPPALAGAVGAAQQPVESFGFAPPPSPSPVLPPVPAPPAPEPAPEPAPLLEPSFMPPPTVPDFVPEAVDDHTTISAPAPATPDPIDDDIDEHTRLGTRAVPEQWFLVTGAGVERHPLTASQVVVGRRPGPEPGLPGAQVLQVHDVTKTVSKRHALLRLVDGTWTVTDLASTNGTTLVHPDGSEERVIPDTEVALTDHFYLGDAEVYLEKGLGRGEPA</sequence>
<keyword evidence="1" id="KW-0597">Phosphoprotein</keyword>